<sequence length="414" mass="45342">MCLSSVLAENKFAMGSGAKTSGDLPQFESCKSISIIDLDRNNLSETIPNSFSKCQALEKLNLSNNNMIGHIPEELASIPILSINGPIPKKFGSSSSFNVSFNNIVGSIPTGKSFKLMGSSAFVGNSETLWSTASTMSWFSWNIGEQRNMEAYPGVLKELWMLLRESSLQHVVANGTYGTVYKGTYDSQDVAGSILHLQGQLLRVKVDKVYISFEEMVAYIANTSIFILSGVVIAEGVLGDDNVFHHGIALDKNVCLLSLKDSLQILGSVEGTSWTYLLLLYVYVQVSRCIVVGALFPLLRYFGYGLDWKEASILIWSSGLQGAVALSLSLSRSSGQSLELTPKTGTLFVFFTGGIVFLTLIVNGSTTQFALHYLDMDKLIAAKKHILDFTKYEMLNKALEAFGELGDDEELREF</sequence>
<evidence type="ECO:0000313" key="9">
    <source>
        <dbReference type="Proteomes" id="UP000289738"/>
    </source>
</evidence>
<evidence type="ECO:0000256" key="3">
    <source>
        <dbReference type="ARBA" id="ARBA00022475"/>
    </source>
</evidence>
<dbReference type="GO" id="GO:0098719">
    <property type="term" value="P:sodium ion import across plasma membrane"/>
    <property type="evidence" value="ECO:0007669"/>
    <property type="project" value="TreeGrafter"/>
</dbReference>
<keyword evidence="5" id="KW-0630">Potassium</keyword>
<name>A0A444Y3Y3_ARAHY</name>
<dbReference type="STRING" id="3818.A0A444Y3Y3"/>
<evidence type="ECO:0000256" key="4">
    <source>
        <dbReference type="ARBA" id="ARBA00022538"/>
    </source>
</evidence>
<dbReference type="PANTHER" id="PTHR10110:SF86">
    <property type="entry name" value="SODIUM_HYDROGEN EXCHANGER 7"/>
    <property type="match status" value="1"/>
</dbReference>
<dbReference type="AlphaFoldDB" id="A0A444Y3Y3"/>
<evidence type="ECO:0000256" key="1">
    <source>
        <dbReference type="ARBA" id="ARBA00004651"/>
    </source>
</evidence>
<dbReference type="InterPro" id="IPR018422">
    <property type="entry name" value="Cation/H_exchanger_CPA1"/>
</dbReference>
<dbReference type="InterPro" id="IPR001611">
    <property type="entry name" value="Leu-rich_rpt"/>
</dbReference>
<evidence type="ECO:0000256" key="2">
    <source>
        <dbReference type="ARBA" id="ARBA00022448"/>
    </source>
</evidence>
<keyword evidence="6" id="KW-0406">Ion transport</keyword>
<evidence type="ECO:0000256" key="6">
    <source>
        <dbReference type="ARBA" id="ARBA00023065"/>
    </source>
</evidence>
<keyword evidence="7" id="KW-0472">Membrane</keyword>
<evidence type="ECO:0000256" key="5">
    <source>
        <dbReference type="ARBA" id="ARBA00022958"/>
    </source>
</evidence>
<comment type="caution">
    <text evidence="8">The sequence shown here is derived from an EMBL/GenBank/DDBJ whole genome shotgun (WGS) entry which is preliminary data.</text>
</comment>
<dbReference type="Proteomes" id="UP000289738">
    <property type="component" value="Chromosome B08"/>
</dbReference>
<organism evidence="8 9">
    <name type="scientific">Arachis hypogaea</name>
    <name type="common">Peanut</name>
    <dbReference type="NCBI Taxonomy" id="3818"/>
    <lineage>
        <taxon>Eukaryota</taxon>
        <taxon>Viridiplantae</taxon>
        <taxon>Streptophyta</taxon>
        <taxon>Embryophyta</taxon>
        <taxon>Tracheophyta</taxon>
        <taxon>Spermatophyta</taxon>
        <taxon>Magnoliopsida</taxon>
        <taxon>eudicotyledons</taxon>
        <taxon>Gunneridae</taxon>
        <taxon>Pentapetalae</taxon>
        <taxon>rosids</taxon>
        <taxon>fabids</taxon>
        <taxon>Fabales</taxon>
        <taxon>Fabaceae</taxon>
        <taxon>Papilionoideae</taxon>
        <taxon>50 kb inversion clade</taxon>
        <taxon>dalbergioids sensu lato</taxon>
        <taxon>Dalbergieae</taxon>
        <taxon>Pterocarpus clade</taxon>
        <taxon>Arachis</taxon>
    </lineage>
</organism>
<dbReference type="SUPFAM" id="SSF52058">
    <property type="entry name" value="L domain-like"/>
    <property type="match status" value="1"/>
</dbReference>
<dbReference type="InterPro" id="IPR032675">
    <property type="entry name" value="LRR_dom_sf"/>
</dbReference>
<dbReference type="EMBL" id="SDMP01000018">
    <property type="protein sequence ID" value="RYQ96599.1"/>
    <property type="molecule type" value="Genomic_DNA"/>
</dbReference>
<dbReference type="GO" id="GO:0015386">
    <property type="term" value="F:potassium:proton antiporter activity"/>
    <property type="evidence" value="ECO:0007669"/>
    <property type="project" value="TreeGrafter"/>
</dbReference>
<dbReference type="Gene3D" id="3.80.10.10">
    <property type="entry name" value="Ribonuclease Inhibitor"/>
    <property type="match status" value="1"/>
</dbReference>
<evidence type="ECO:0000256" key="7">
    <source>
        <dbReference type="SAM" id="Phobius"/>
    </source>
</evidence>
<evidence type="ECO:0000313" key="8">
    <source>
        <dbReference type="EMBL" id="RYQ96599.1"/>
    </source>
</evidence>
<gene>
    <name evidence="8" type="ORF">Ahy_B08g092418</name>
</gene>
<dbReference type="GO" id="GO:0005886">
    <property type="term" value="C:plasma membrane"/>
    <property type="evidence" value="ECO:0007669"/>
    <property type="project" value="UniProtKB-SubCell"/>
</dbReference>
<feature type="transmembrane region" description="Helical" evidence="7">
    <location>
        <begin position="350"/>
        <end position="374"/>
    </location>
</feature>
<accession>A0A444Y3Y3</accession>
<proteinExistence type="predicted"/>
<dbReference type="Pfam" id="PF13855">
    <property type="entry name" value="LRR_8"/>
    <property type="match status" value="1"/>
</dbReference>
<keyword evidence="7" id="KW-1133">Transmembrane helix</keyword>
<keyword evidence="2" id="KW-0813">Transport</keyword>
<dbReference type="GO" id="GO:0015385">
    <property type="term" value="F:sodium:proton antiporter activity"/>
    <property type="evidence" value="ECO:0007669"/>
    <property type="project" value="InterPro"/>
</dbReference>
<feature type="transmembrane region" description="Helical" evidence="7">
    <location>
        <begin position="311"/>
        <end position="330"/>
    </location>
</feature>
<keyword evidence="9" id="KW-1185">Reference proteome</keyword>
<keyword evidence="3" id="KW-1003">Cell membrane</keyword>
<dbReference type="PANTHER" id="PTHR10110">
    <property type="entry name" value="SODIUM/HYDROGEN EXCHANGER"/>
    <property type="match status" value="1"/>
</dbReference>
<evidence type="ECO:0008006" key="10">
    <source>
        <dbReference type="Google" id="ProtNLM"/>
    </source>
</evidence>
<dbReference type="GO" id="GO:0009941">
    <property type="term" value="C:chloroplast envelope"/>
    <property type="evidence" value="ECO:0007669"/>
    <property type="project" value="TreeGrafter"/>
</dbReference>
<reference evidence="8 9" key="1">
    <citation type="submission" date="2019-01" db="EMBL/GenBank/DDBJ databases">
        <title>Sequencing of cultivated peanut Arachis hypogaea provides insights into genome evolution and oil improvement.</title>
        <authorList>
            <person name="Chen X."/>
        </authorList>
    </citation>
    <scope>NUCLEOTIDE SEQUENCE [LARGE SCALE GENOMIC DNA]</scope>
    <source>
        <strain evidence="9">cv. Fuhuasheng</strain>
        <tissue evidence="8">Leaves</tissue>
    </source>
</reference>
<feature type="transmembrane region" description="Helical" evidence="7">
    <location>
        <begin position="274"/>
        <end position="299"/>
    </location>
</feature>
<keyword evidence="4" id="KW-0633">Potassium transport</keyword>
<keyword evidence="7" id="KW-0812">Transmembrane</keyword>
<dbReference type="GO" id="GO:0051453">
    <property type="term" value="P:regulation of intracellular pH"/>
    <property type="evidence" value="ECO:0007669"/>
    <property type="project" value="TreeGrafter"/>
</dbReference>
<protein>
    <recommendedName>
        <fullName evidence="10">Cation/H+ exchanger domain-containing protein</fullName>
    </recommendedName>
</protein>
<comment type="subcellular location">
    <subcellularLocation>
        <location evidence="1">Cell membrane</location>
        <topology evidence="1">Multi-pass membrane protein</topology>
    </subcellularLocation>
</comment>